<gene>
    <name evidence="2" type="ORF">D5R40_29370</name>
</gene>
<feature type="compositionally biased region" description="Low complexity" evidence="1">
    <location>
        <begin position="14"/>
        <end position="24"/>
    </location>
</feature>
<organism evidence="2 3">
    <name type="scientific">Okeania hirsuta</name>
    <dbReference type="NCBI Taxonomy" id="1458930"/>
    <lineage>
        <taxon>Bacteria</taxon>
        <taxon>Bacillati</taxon>
        <taxon>Cyanobacteriota</taxon>
        <taxon>Cyanophyceae</taxon>
        <taxon>Oscillatoriophycideae</taxon>
        <taxon>Oscillatoriales</taxon>
        <taxon>Microcoleaceae</taxon>
        <taxon>Okeania</taxon>
    </lineage>
</organism>
<dbReference type="OrthoDB" id="10006460at2"/>
<accession>A0A3N6P249</accession>
<dbReference type="EMBL" id="RCBY01000307">
    <property type="protein sequence ID" value="RQH25124.1"/>
    <property type="molecule type" value="Genomic_DNA"/>
</dbReference>
<keyword evidence="3" id="KW-1185">Reference proteome</keyword>
<comment type="caution">
    <text evidence="2">The sequence shown here is derived from an EMBL/GenBank/DDBJ whole genome shotgun (WGS) entry which is preliminary data.</text>
</comment>
<sequence length="108" mass="12385">MTTNNSAIVQQINQSKSTQSQSEKQFQQLELSEIIADAKRTAREDAITWGKAYQHYYADFKEDARMIIVEKLMNQLSSTDDDLDESIFNELHSPPIFPSQNNGKKQES</sequence>
<evidence type="ECO:0000313" key="2">
    <source>
        <dbReference type="EMBL" id="RQH25124.1"/>
    </source>
</evidence>
<reference evidence="2 3" key="1">
    <citation type="journal article" date="2018" name="ACS Chem. Biol.">
        <title>Ketoreductase domain dysfunction expands chemodiversity: malyngamide biosynthesis in the cyanobacterium Okeania hirsuta.</title>
        <authorList>
            <person name="Moss N.A."/>
            <person name="Leao T."/>
            <person name="Rankin M."/>
            <person name="McCullough T.M."/>
            <person name="Qu P."/>
            <person name="Korobeynikov A."/>
            <person name="Smith J.L."/>
            <person name="Gerwick L."/>
            <person name="Gerwick W.H."/>
        </authorList>
    </citation>
    <scope>NUCLEOTIDE SEQUENCE [LARGE SCALE GENOMIC DNA]</scope>
    <source>
        <strain evidence="2 3">PAB10Feb10-1</strain>
    </source>
</reference>
<protein>
    <submittedName>
        <fullName evidence="2">Uncharacterized protein</fullName>
    </submittedName>
</protein>
<dbReference type="AlphaFoldDB" id="A0A3N6P249"/>
<evidence type="ECO:0000256" key="1">
    <source>
        <dbReference type="SAM" id="MobiDB-lite"/>
    </source>
</evidence>
<feature type="compositionally biased region" description="Polar residues" evidence="1">
    <location>
        <begin position="1"/>
        <end position="13"/>
    </location>
</feature>
<feature type="region of interest" description="Disordered" evidence="1">
    <location>
        <begin position="87"/>
        <end position="108"/>
    </location>
</feature>
<name>A0A3N6P249_9CYAN</name>
<dbReference type="Proteomes" id="UP000269154">
    <property type="component" value="Unassembled WGS sequence"/>
</dbReference>
<feature type="region of interest" description="Disordered" evidence="1">
    <location>
        <begin position="1"/>
        <end position="24"/>
    </location>
</feature>
<proteinExistence type="predicted"/>
<feature type="compositionally biased region" description="Polar residues" evidence="1">
    <location>
        <begin position="98"/>
        <end position="108"/>
    </location>
</feature>
<dbReference type="RefSeq" id="WP_124143801.1">
    <property type="nucleotide sequence ID" value="NZ_CAWOKI010000368.1"/>
</dbReference>
<evidence type="ECO:0000313" key="3">
    <source>
        <dbReference type="Proteomes" id="UP000269154"/>
    </source>
</evidence>